<proteinExistence type="predicted"/>
<protein>
    <submittedName>
        <fullName evidence="3">Dipeptidyl aminopeptidase/acylaminoacyl peptidase</fullName>
    </submittedName>
</protein>
<reference evidence="3 4" key="1">
    <citation type="journal article" date="2015" name="Stand. Genomic Sci.">
        <title>Genomic Encyclopedia of Bacterial and Archaeal Type Strains, Phase III: the genomes of soil and plant-associated and newly described type strains.</title>
        <authorList>
            <person name="Whitman W.B."/>
            <person name="Woyke T."/>
            <person name="Klenk H.P."/>
            <person name="Zhou Y."/>
            <person name="Lilburn T.G."/>
            <person name="Beck B.J."/>
            <person name="De Vos P."/>
            <person name="Vandamme P."/>
            <person name="Eisen J.A."/>
            <person name="Garrity G."/>
            <person name="Hugenholtz P."/>
            <person name="Kyrpides N.C."/>
        </authorList>
    </citation>
    <scope>NUCLEOTIDE SEQUENCE [LARGE SCALE GENOMIC DNA]</scope>
    <source>
        <strain evidence="3 4">VKM Ac-2538</strain>
    </source>
</reference>
<dbReference type="Gene3D" id="3.40.50.1820">
    <property type="entry name" value="alpha/beta hydrolase"/>
    <property type="match status" value="1"/>
</dbReference>
<dbReference type="PANTHER" id="PTHR42776">
    <property type="entry name" value="SERINE PEPTIDASE S9 FAMILY MEMBER"/>
    <property type="match status" value="1"/>
</dbReference>
<dbReference type="PANTHER" id="PTHR42776:SF27">
    <property type="entry name" value="DIPEPTIDYL PEPTIDASE FAMILY MEMBER 6"/>
    <property type="match status" value="1"/>
</dbReference>
<dbReference type="InterPro" id="IPR002470">
    <property type="entry name" value="Peptidase_S9A"/>
</dbReference>
<dbReference type="PRINTS" id="PR00862">
    <property type="entry name" value="PROLIGOPTASE"/>
</dbReference>
<comment type="caution">
    <text evidence="3">The sequence shown here is derived from an EMBL/GenBank/DDBJ whole genome shotgun (WGS) entry which is preliminary data.</text>
</comment>
<dbReference type="Proteomes" id="UP000295818">
    <property type="component" value="Unassembled WGS sequence"/>
</dbReference>
<feature type="domain" description="Peptidase S9 prolyl oligopeptidase catalytic" evidence="2">
    <location>
        <begin position="400"/>
        <end position="598"/>
    </location>
</feature>
<keyword evidence="4" id="KW-1185">Reference proteome</keyword>
<dbReference type="SUPFAM" id="SSF82171">
    <property type="entry name" value="DPP6 N-terminal domain-like"/>
    <property type="match status" value="1"/>
</dbReference>
<keyword evidence="3" id="KW-0031">Aminopeptidase</keyword>
<accession>A0ABY2BPB7</accession>
<evidence type="ECO:0000259" key="2">
    <source>
        <dbReference type="Pfam" id="PF00326"/>
    </source>
</evidence>
<dbReference type="InterPro" id="IPR001375">
    <property type="entry name" value="Peptidase_S9_cat"/>
</dbReference>
<keyword evidence="1" id="KW-0378">Hydrolase</keyword>
<dbReference type="Pfam" id="PF00326">
    <property type="entry name" value="Peptidase_S9"/>
    <property type="match status" value="1"/>
</dbReference>
<evidence type="ECO:0000313" key="3">
    <source>
        <dbReference type="EMBL" id="TCO27473.1"/>
    </source>
</evidence>
<evidence type="ECO:0000256" key="1">
    <source>
        <dbReference type="ARBA" id="ARBA00022801"/>
    </source>
</evidence>
<dbReference type="Gene3D" id="2.120.10.30">
    <property type="entry name" value="TolB, C-terminal domain"/>
    <property type="match status" value="1"/>
</dbReference>
<gene>
    <name evidence="3" type="ORF">EV644_103172</name>
</gene>
<dbReference type="InterPro" id="IPR029058">
    <property type="entry name" value="AB_hydrolase_fold"/>
</dbReference>
<dbReference type="RefSeq" id="WP_199239719.1">
    <property type="nucleotide sequence ID" value="NZ_SLWM01000003.1"/>
</dbReference>
<dbReference type="EMBL" id="SLWM01000003">
    <property type="protein sequence ID" value="TCO27473.1"/>
    <property type="molecule type" value="Genomic_DNA"/>
</dbReference>
<sequence length="600" mass="64810">MLKTLLSLPTVMAFDVDSEGRLLVGYDGSGIRQIHEVEPDGQWRALTALDDTARAARFVPDSSKVVVEHDSGGDERGQLSILDLDDRSGPDGLPELTPLVHDPEYFHHLADATPTRILFLTNRRNNVDFDLIARDLATGAETVLYDGGGYVGSVHASPDERSAVIVLAGGPGNSTQLLLVDVTTRAVTELTAYDAPNYQDGPSWLPDSSAFVVASDAGRDRLALRRYDLGTATWTDLLVDDEHDLAGWVCPDGEHLLIGTTDDGVVSMALHKLADASLVAPLALPTGGCAARLLMAPDPLWSPDGTFALLNHSSPVEPLSVFRYNRETGEVVAIHVPYMPALPEGLAHPESHRVTSFDGEQVPVFVYRPADGGDGSAVVLVHGGPEAMSLRIWNPLVPALVAQGHTVVVPNVRGSASYGKRWYSLDDKHLRLDSVKDLAAIHEWLPSIGVDPGRTALWGGSYGGYMVLAGLAFQPDLWAAGVDIVGIASLVTFLENTSEYRKVAREREYGVLAEDRDFLEQASPLNRVDDIRAPLFVIHGANDPRVPLSEAEQIAKALEKRGVPCQLLVYPDEGHGLAKRANRLDAYPQAFAFLRVHLAG</sequence>
<evidence type="ECO:0000313" key="4">
    <source>
        <dbReference type="Proteomes" id="UP000295818"/>
    </source>
</evidence>
<dbReference type="InterPro" id="IPR011042">
    <property type="entry name" value="6-blade_b-propeller_TolB-like"/>
</dbReference>
<dbReference type="GO" id="GO:0004177">
    <property type="term" value="F:aminopeptidase activity"/>
    <property type="evidence" value="ECO:0007669"/>
    <property type="project" value="UniProtKB-KW"/>
</dbReference>
<name>A0ABY2BPB7_9ACTN</name>
<keyword evidence="3" id="KW-0645">Protease</keyword>
<dbReference type="SUPFAM" id="SSF53474">
    <property type="entry name" value="alpha/beta-Hydrolases"/>
    <property type="match status" value="1"/>
</dbReference>
<organism evidence="3 4">
    <name type="scientific">Kribbella orskensis</name>
    <dbReference type="NCBI Taxonomy" id="2512216"/>
    <lineage>
        <taxon>Bacteria</taxon>
        <taxon>Bacillati</taxon>
        <taxon>Actinomycetota</taxon>
        <taxon>Actinomycetes</taxon>
        <taxon>Propionibacteriales</taxon>
        <taxon>Kribbellaceae</taxon>
        <taxon>Kribbella</taxon>
    </lineage>
</organism>